<gene>
    <name evidence="2" type="ordered locus">sce6436</name>
</gene>
<evidence type="ECO:0000313" key="3">
    <source>
        <dbReference type="Proteomes" id="UP000002139"/>
    </source>
</evidence>
<dbReference type="HOGENOM" id="CLU_162712_0_0_7"/>
<proteinExistence type="predicted"/>
<dbReference type="Proteomes" id="UP000002139">
    <property type="component" value="Chromosome"/>
</dbReference>
<dbReference type="KEGG" id="scl:sce6436"/>
<feature type="compositionally biased region" description="Basic and acidic residues" evidence="1">
    <location>
        <begin position="74"/>
        <end position="83"/>
    </location>
</feature>
<dbReference type="eggNOG" id="ENOG5030J6T">
    <property type="taxonomic scope" value="Bacteria"/>
</dbReference>
<accession>A9GKL3</accession>
<organism evidence="2 3">
    <name type="scientific">Sorangium cellulosum (strain So ce56)</name>
    <name type="common">Polyangium cellulosum (strain So ce56)</name>
    <dbReference type="NCBI Taxonomy" id="448385"/>
    <lineage>
        <taxon>Bacteria</taxon>
        <taxon>Pseudomonadati</taxon>
        <taxon>Myxococcota</taxon>
        <taxon>Polyangia</taxon>
        <taxon>Polyangiales</taxon>
        <taxon>Polyangiaceae</taxon>
        <taxon>Sorangium</taxon>
    </lineage>
</organism>
<protein>
    <submittedName>
        <fullName evidence="2">Uncharacterized protein</fullName>
    </submittedName>
</protein>
<evidence type="ECO:0000313" key="2">
    <source>
        <dbReference type="EMBL" id="CAN96605.1"/>
    </source>
</evidence>
<dbReference type="STRING" id="448385.sce6436"/>
<sequence length="98" mass="10662">MLADMEGAQRAKVIDLARRLIPTLTAEDIRNPHDFPGLDDPDWHFEDGQLAGIEAVRFALRGLASDVLGDGEEREARERHENDGQPGASREGGGAQGE</sequence>
<feature type="region of interest" description="Disordered" evidence="1">
    <location>
        <begin position="68"/>
        <end position="98"/>
    </location>
</feature>
<reference evidence="2 3" key="1">
    <citation type="journal article" date="2007" name="Nat. Biotechnol.">
        <title>Complete genome sequence of the myxobacterium Sorangium cellulosum.</title>
        <authorList>
            <person name="Schneiker S."/>
            <person name="Perlova O."/>
            <person name="Kaiser O."/>
            <person name="Gerth K."/>
            <person name="Alici A."/>
            <person name="Altmeyer M.O."/>
            <person name="Bartels D."/>
            <person name="Bekel T."/>
            <person name="Beyer S."/>
            <person name="Bode E."/>
            <person name="Bode H.B."/>
            <person name="Bolten C.J."/>
            <person name="Choudhuri J.V."/>
            <person name="Doss S."/>
            <person name="Elnakady Y.A."/>
            <person name="Frank B."/>
            <person name="Gaigalat L."/>
            <person name="Goesmann A."/>
            <person name="Groeger C."/>
            <person name="Gross F."/>
            <person name="Jelsbak L."/>
            <person name="Jelsbak L."/>
            <person name="Kalinowski J."/>
            <person name="Kegler C."/>
            <person name="Knauber T."/>
            <person name="Konietzny S."/>
            <person name="Kopp M."/>
            <person name="Krause L."/>
            <person name="Krug D."/>
            <person name="Linke B."/>
            <person name="Mahmud T."/>
            <person name="Martinez-Arias R."/>
            <person name="McHardy A.C."/>
            <person name="Merai M."/>
            <person name="Meyer F."/>
            <person name="Mormann S."/>
            <person name="Munoz-Dorado J."/>
            <person name="Perez J."/>
            <person name="Pradella S."/>
            <person name="Rachid S."/>
            <person name="Raddatz G."/>
            <person name="Rosenau F."/>
            <person name="Rueckert C."/>
            <person name="Sasse F."/>
            <person name="Scharfe M."/>
            <person name="Schuster S.C."/>
            <person name="Suen G."/>
            <person name="Treuner-Lange A."/>
            <person name="Velicer G.J."/>
            <person name="Vorholter F.-J."/>
            <person name="Weissman K.J."/>
            <person name="Welch R.D."/>
            <person name="Wenzel S.C."/>
            <person name="Whitworth D.E."/>
            <person name="Wilhelm S."/>
            <person name="Wittmann C."/>
            <person name="Bloecker H."/>
            <person name="Puehler A."/>
            <person name="Mueller R."/>
        </authorList>
    </citation>
    <scope>NUCLEOTIDE SEQUENCE [LARGE SCALE GENOMIC DNA]</scope>
    <source>
        <strain evidence="3">So ce56</strain>
    </source>
</reference>
<dbReference type="AlphaFoldDB" id="A9GKL3"/>
<name>A9GKL3_SORC5</name>
<keyword evidence="3" id="KW-1185">Reference proteome</keyword>
<evidence type="ECO:0000256" key="1">
    <source>
        <dbReference type="SAM" id="MobiDB-lite"/>
    </source>
</evidence>
<dbReference type="EMBL" id="AM746676">
    <property type="protein sequence ID" value="CAN96605.1"/>
    <property type="molecule type" value="Genomic_DNA"/>
</dbReference>